<evidence type="ECO:0000256" key="1">
    <source>
        <dbReference type="ARBA" id="ARBA00003469"/>
    </source>
</evidence>
<dbReference type="GO" id="GO:0016740">
    <property type="term" value="F:transferase activity"/>
    <property type="evidence" value="ECO:0007669"/>
    <property type="project" value="UniProtKB-KW"/>
</dbReference>
<dbReference type="Gene3D" id="3.40.190.10">
    <property type="entry name" value="Periplasmic binding protein-like II"/>
    <property type="match status" value="2"/>
</dbReference>
<evidence type="ECO:0000259" key="12">
    <source>
        <dbReference type="Pfam" id="PF09084"/>
    </source>
</evidence>
<feature type="domain" description="SsuA/THI5-like" evidence="12">
    <location>
        <begin position="62"/>
        <end position="276"/>
    </location>
</feature>
<evidence type="ECO:0000256" key="5">
    <source>
        <dbReference type="ARBA" id="ARBA00022679"/>
    </source>
</evidence>
<evidence type="ECO:0000256" key="7">
    <source>
        <dbReference type="ARBA" id="ARBA00022898"/>
    </source>
</evidence>
<dbReference type="GO" id="GO:0009228">
    <property type="term" value="P:thiamine biosynthetic process"/>
    <property type="evidence" value="ECO:0007669"/>
    <property type="project" value="UniProtKB-KW"/>
</dbReference>
<name>A0A6J4VDQ0_9BACT</name>
<evidence type="ECO:0000256" key="9">
    <source>
        <dbReference type="ARBA" id="ARBA00023004"/>
    </source>
</evidence>
<evidence type="ECO:0000256" key="11">
    <source>
        <dbReference type="ARBA" id="ARBA00048179"/>
    </source>
</evidence>
<proteinExistence type="inferred from homology"/>
<sequence>MTSHFQEPSRSAPALTRRAVVTAASAIATGLALNGVSGTTGARTAGAQGTTAVPIALDWYPNANHAGLYLAQDRGYFSEAGLDVALQVPADPTTVLQTVGAGRDTFGISYQTEVLFARSEDVPVVSVAALVQHPLNSMMVLADSAIQRPGDLAGKRVAISGLPSDGAILETMLAADGLTTADVEVIDVGYDLMPAVLSGRVDAVVGVYWTHETILAERQGTPVRFFRVEEWGVPDHYELILVAGESVVAEQETMVREVLGAIQRGYQDAIAEPDAAIALLVAASPDLDAEVEREGIGLLAPVWTDNGTVPFGTQTEARWSLFGDWLAERGLLDAGVDVAAAWRGDLLPDSAGATPVASPIATPVATPI</sequence>
<dbReference type="InterPro" id="IPR006311">
    <property type="entry name" value="TAT_signal"/>
</dbReference>
<dbReference type="InterPro" id="IPR027939">
    <property type="entry name" value="NMT1/THI5"/>
</dbReference>
<keyword evidence="8" id="KW-0784">Thiamine biosynthesis</keyword>
<dbReference type="PANTHER" id="PTHR31528:SF1">
    <property type="entry name" value="4-AMINO-5-HYDROXYMETHYL-2-METHYLPYRIMIDINE PHOSPHATE SYNTHASE THI11-RELATED"/>
    <property type="match status" value="1"/>
</dbReference>
<comment type="catalytic activity">
    <reaction evidence="11">
        <text>N(6)-(pyridoxal phosphate)-L-lysyl-[4-amino-5-hydroxymethyl-2-methylpyrimidine phosphate synthase] + L-histidyl-[4-amino-5-hydroxymethyl-2-methylpyrimidine phosphate synthase] + 2 Fe(3+) + 4 H2O = L-lysyl-[4-amino-5-hydroxymethyl-2-methylpyrimidine phosphate synthase] + (2S)-2-amino-5-hydroxy-4-oxopentanoyl-[4-amino-5-hydroxymethyl-2-methylpyrimidine phosphate synthase] + 4-amino-2-methyl-5-(phosphooxymethyl)pyrimidine + 3-oxopropanoate + 2 Fe(2+) + 2 H(+)</text>
        <dbReference type="Rhea" id="RHEA:65756"/>
        <dbReference type="Rhea" id="RHEA-COMP:16892"/>
        <dbReference type="Rhea" id="RHEA-COMP:16893"/>
        <dbReference type="Rhea" id="RHEA-COMP:16894"/>
        <dbReference type="Rhea" id="RHEA-COMP:16895"/>
        <dbReference type="ChEBI" id="CHEBI:15377"/>
        <dbReference type="ChEBI" id="CHEBI:15378"/>
        <dbReference type="ChEBI" id="CHEBI:29033"/>
        <dbReference type="ChEBI" id="CHEBI:29034"/>
        <dbReference type="ChEBI" id="CHEBI:29969"/>
        <dbReference type="ChEBI" id="CHEBI:29979"/>
        <dbReference type="ChEBI" id="CHEBI:33190"/>
        <dbReference type="ChEBI" id="CHEBI:58354"/>
        <dbReference type="ChEBI" id="CHEBI:143915"/>
        <dbReference type="ChEBI" id="CHEBI:157692"/>
    </reaction>
    <physiologicalReaction direction="left-to-right" evidence="11">
        <dbReference type="Rhea" id="RHEA:65757"/>
    </physiologicalReaction>
</comment>
<evidence type="ECO:0000256" key="6">
    <source>
        <dbReference type="ARBA" id="ARBA00022723"/>
    </source>
</evidence>
<comment type="pathway">
    <text evidence="2">Cofactor biosynthesis; thiamine diphosphate biosynthesis.</text>
</comment>
<dbReference type="SUPFAM" id="SSF53850">
    <property type="entry name" value="Periplasmic binding protein-like II"/>
    <property type="match status" value="1"/>
</dbReference>
<dbReference type="EMBL" id="CADCWJ010000598">
    <property type="protein sequence ID" value="CAA9574389.1"/>
    <property type="molecule type" value="Genomic_DNA"/>
</dbReference>
<dbReference type="GO" id="GO:0046872">
    <property type="term" value="F:metal ion binding"/>
    <property type="evidence" value="ECO:0007669"/>
    <property type="project" value="UniProtKB-KW"/>
</dbReference>
<keyword evidence="5" id="KW-0808">Transferase</keyword>
<accession>A0A6J4VDQ0</accession>
<dbReference type="InterPro" id="IPR015168">
    <property type="entry name" value="SsuA/THI5"/>
</dbReference>
<comment type="similarity">
    <text evidence="3">Belongs to the NMT1/THI5 family.</text>
</comment>
<dbReference type="Pfam" id="PF09084">
    <property type="entry name" value="NMT1"/>
    <property type="match status" value="1"/>
</dbReference>
<protein>
    <recommendedName>
        <fullName evidence="10">Thiamine pyrimidine synthase</fullName>
    </recommendedName>
</protein>
<keyword evidence="7" id="KW-0663">Pyridoxal phosphate</keyword>
<evidence type="ECO:0000256" key="2">
    <source>
        <dbReference type="ARBA" id="ARBA00004948"/>
    </source>
</evidence>
<reference evidence="13" key="1">
    <citation type="submission" date="2020-02" db="EMBL/GenBank/DDBJ databases">
        <authorList>
            <person name="Meier V. D."/>
        </authorList>
    </citation>
    <scope>NUCLEOTIDE SEQUENCE</scope>
    <source>
        <strain evidence="13">AVDCRST_MAG87</strain>
    </source>
</reference>
<evidence type="ECO:0000313" key="13">
    <source>
        <dbReference type="EMBL" id="CAA9574389.1"/>
    </source>
</evidence>
<dbReference type="PROSITE" id="PS51318">
    <property type="entry name" value="TAT"/>
    <property type="match status" value="1"/>
</dbReference>
<evidence type="ECO:0000256" key="3">
    <source>
        <dbReference type="ARBA" id="ARBA00009406"/>
    </source>
</evidence>
<evidence type="ECO:0000256" key="10">
    <source>
        <dbReference type="ARBA" id="ARBA00033171"/>
    </source>
</evidence>
<comment type="subunit">
    <text evidence="4">Homodimer.</text>
</comment>
<evidence type="ECO:0000256" key="8">
    <source>
        <dbReference type="ARBA" id="ARBA00022977"/>
    </source>
</evidence>
<dbReference type="PANTHER" id="PTHR31528">
    <property type="entry name" value="4-AMINO-5-HYDROXYMETHYL-2-METHYLPYRIMIDINE PHOSPHATE SYNTHASE THI11-RELATED"/>
    <property type="match status" value="1"/>
</dbReference>
<organism evidence="13">
    <name type="scientific">uncultured Thermomicrobiales bacterium</name>
    <dbReference type="NCBI Taxonomy" id="1645740"/>
    <lineage>
        <taxon>Bacteria</taxon>
        <taxon>Pseudomonadati</taxon>
        <taxon>Thermomicrobiota</taxon>
        <taxon>Thermomicrobia</taxon>
        <taxon>Thermomicrobiales</taxon>
        <taxon>environmental samples</taxon>
    </lineage>
</organism>
<keyword evidence="6" id="KW-0479">Metal-binding</keyword>
<comment type="function">
    <text evidence="1">Responsible for the formation of the pyrimidine heterocycle in the thiamine biosynthesis pathway. Catalyzes the formation of hydroxymethylpyrimidine phosphate (HMP-P) from histidine and pyridoxal phosphate (PLP). The protein uses PLP and the active site histidine to form HMP-P, generating an inactive enzyme. The enzyme can only undergo a single turnover, which suggests it is a suicide enzyme.</text>
</comment>
<gene>
    <name evidence="13" type="ORF">AVDCRST_MAG87-2738</name>
</gene>
<keyword evidence="9" id="KW-0408">Iron</keyword>
<evidence type="ECO:0000256" key="4">
    <source>
        <dbReference type="ARBA" id="ARBA00011738"/>
    </source>
</evidence>
<dbReference type="AlphaFoldDB" id="A0A6J4VDQ0"/>